<dbReference type="EMBL" id="JH000122">
    <property type="protein sequence ID" value="EGV92030.1"/>
    <property type="molecule type" value="Genomic_DNA"/>
</dbReference>
<reference evidence="2" key="1">
    <citation type="journal article" date="2011" name="Nat. Biotechnol.">
        <title>The genomic sequence of the Chinese hamster ovary (CHO)-K1 cell line.</title>
        <authorList>
            <person name="Xu X."/>
            <person name="Nagarajan H."/>
            <person name="Lewis N.E."/>
            <person name="Pan S."/>
            <person name="Cai Z."/>
            <person name="Liu X."/>
            <person name="Chen W."/>
            <person name="Xie M."/>
            <person name="Wang W."/>
            <person name="Hammond S."/>
            <person name="Andersen M.R."/>
            <person name="Neff N."/>
            <person name="Passarelli B."/>
            <person name="Koh W."/>
            <person name="Fan H.C."/>
            <person name="Wang J."/>
            <person name="Gui Y."/>
            <person name="Lee K.H."/>
            <person name="Betenbaugh M.J."/>
            <person name="Quake S.R."/>
            <person name="Famili I."/>
            <person name="Palsson B.O."/>
            <person name="Wang J."/>
        </authorList>
    </citation>
    <scope>NUCLEOTIDE SEQUENCE [LARGE SCALE GENOMIC DNA]</scope>
    <source>
        <strain evidence="2">CHO K1 cell line</strain>
    </source>
</reference>
<protein>
    <submittedName>
        <fullName evidence="1">Uncharacterized protein</fullName>
    </submittedName>
</protein>
<dbReference type="Proteomes" id="UP000001075">
    <property type="component" value="Unassembled WGS sequence"/>
</dbReference>
<evidence type="ECO:0000313" key="1">
    <source>
        <dbReference type="EMBL" id="EGV92030.1"/>
    </source>
</evidence>
<proteinExistence type="predicted"/>
<organism evidence="1 2">
    <name type="scientific">Cricetulus griseus</name>
    <name type="common">Chinese hamster</name>
    <name type="synonym">Cricetulus barabensis griseus</name>
    <dbReference type="NCBI Taxonomy" id="10029"/>
    <lineage>
        <taxon>Eukaryota</taxon>
        <taxon>Metazoa</taxon>
        <taxon>Chordata</taxon>
        <taxon>Craniata</taxon>
        <taxon>Vertebrata</taxon>
        <taxon>Euteleostomi</taxon>
        <taxon>Mammalia</taxon>
        <taxon>Eutheria</taxon>
        <taxon>Euarchontoglires</taxon>
        <taxon>Glires</taxon>
        <taxon>Rodentia</taxon>
        <taxon>Myomorpha</taxon>
        <taxon>Muroidea</taxon>
        <taxon>Cricetidae</taxon>
        <taxon>Cricetinae</taxon>
        <taxon>Cricetulus</taxon>
    </lineage>
</organism>
<name>G3H340_CRIGR</name>
<dbReference type="AlphaFoldDB" id="G3H340"/>
<sequence length="56" mass="6112">MFSVSGPWLLCRAFPGCWELGHHWEGARVGKTVLPKCLRGEVGYNRAPELAQGSGV</sequence>
<dbReference type="InParanoid" id="G3H340"/>
<accession>G3H340</accession>
<gene>
    <name evidence="1" type="ORF">I79_004649</name>
</gene>
<evidence type="ECO:0000313" key="2">
    <source>
        <dbReference type="Proteomes" id="UP000001075"/>
    </source>
</evidence>